<evidence type="ECO:0000313" key="2">
    <source>
        <dbReference type="Proteomes" id="UP001462961"/>
    </source>
</evidence>
<reference evidence="1 2" key="1">
    <citation type="submission" date="2024-01" db="EMBL/GenBank/DDBJ databases">
        <title>The diversity of rhizobia nodulating Mimosa spp. in eleven states of Brazil covering several biomes is determined by host plant, location, and edaphic factors.</title>
        <authorList>
            <person name="Rouws L."/>
            <person name="Barauna A."/>
            <person name="Beukes C."/>
            <person name="De Faria S.M."/>
            <person name="Gross E."/>
            <person name="Dos Reis Junior F.B."/>
            <person name="Simon M."/>
            <person name="Maluk M."/>
            <person name="Odee D.W."/>
            <person name="Kenicer G."/>
            <person name="Young J.P.W."/>
            <person name="Reis V.M."/>
            <person name="Zilli J."/>
            <person name="James E.K."/>
        </authorList>
    </citation>
    <scope>NUCLEOTIDE SEQUENCE [LARGE SCALE GENOMIC DNA]</scope>
    <source>
        <strain evidence="1 2">JHI1651</strain>
    </source>
</reference>
<name>A0ABV0DR11_9BURK</name>
<dbReference type="Pfam" id="PF11745">
    <property type="entry name" value="DUF3304"/>
    <property type="match status" value="1"/>
</dbReference>
<gene>
    <name evidence="1" type="ORF">VOI32_06400</name>
</gene>
<protein>
    <submittedName>
        <fullName evidence="1">DUF3304 domain-containing protein</fullName>
    </submittedName>
</protein>
<dbReference type="EMBL" id="JAYLVJ010000006">
    <property type="protein sequence ID" value="MEO1753553.1"/>
    <property type="molecule type" value="Genomic_DNA"/>
</dbReference>
<dbReference type="Proteomes" id="UP001462961">
    <property type="component" value="Unassembled WGS sequence"/>
</dbReference>
<sequence>MKIHIGNRIALAIFTAATPLLGCASLSQIGYVPEVAVVTANYTDKYVYYSLADGDDRPLNIGGSAHPFANGGTGGTDCCRAMPNAGQKITVRWQEGTKDINADKTPLLHKTVTVRGSSPPSGDRFNYMIVRFFSGQQVEVEILSEPNGPRATRDPRLDKIFYGQRVMRQIGD</sequence>
<accession>A0ABV0DR11</accession>
<dbReference type="InterPro" id="IPR021733">
    <property type="entry name" value="DUF3304"/>
</dbReference>
<proteinExistence type="predicted"/>
<evidence type="ECO:0000313" key="1">
    <source>
        <dbReference type="EMBL" id="MEO1753553.1"/>
    </source>
</evidence>
<dbReference type="RefSeq" id="WP_107202957.1">
    <property type="nucleotide sequence ID" value="NZ_CP015960.1"/>
</dbReference>
<keyword evidence="2" id="KW-1185">Reference proteome</keyword>
<organism evidence="1 2">
    <name type="scientific">Paraburkholderia caribensis</name>
    <dbReference type="NCBI Taxonomy" id="75105"/>
    <lineage>
        <taxon>Bacteria</taxon>
        <taxon>Pseudomonadati</taxon>
        <taxon>Pseudomonadota</taxon>
        <taxon>Betaproteobacteria</taxon>
        <taxon>Burkholderiales</taxon>
        <taxon>Burkholderiaceae</taxon>
        <taxon>Paraburkholderia</taxon>
    </lineage>
</organism>
<comment type="caution">
    <text evidence="1">The sequence shown here is derived from an EMBL/GenBank/DDBJ whole genome shotgun (WGS) entry which is preliminary data.</text>
</comment>